<evidence type="ECO:0000256" key="1">
    <source>
        <dbReference type="SAM" id="MobiDB-lite"/>
    </source>
</evidence>
<feature type="region of interest" description="Disordered" evidence="1">
    <location>
        <begin position="557"/>
        <end position="617"/>
    </location>
</feature>
<feature type="compositionally biased region" description="Polar residues" evidence="1">
    <location>
        <begin position="966"/>
        <end position="975"/>
    </location>
</feature>
<dbReference type="EMBL" id="VUJU01003065">
    <property type="protein sequence ID" value="KAF0759213.1"/>
    <property type="molecule type" value="Genomic_DNA"/>
</dbReference>
<dbReference type="Proteomes" id="UP000478052">
    <property type="component" value="Unassembled WGS sequence"/>
</dbReference>
<feature type="compositionally biased region" description="Low complexity" evidence="1">
    <location>
        <begin position="925"/>
        <end position="955"/>
    </location>
</feature>
<dbReference type="PANTHER" id="PTHR16148:SF14">
    <property type="entry name" value="MYND-TYPE DOMAIN-CONTAINING PROTEIN"/>
    <property type="match status" value="1"/>
</dbReference>
<accession>A0A6G0YNG3</accession>
<proteinExistence type="predicted"/>
<dbReference type="OrthoDB" id="6621794at2759"/>
<feature type="transmembrane region" description="Helical" evidence="2">
    <location>
        <begin position="186"/>
        <end position="209"/>
    </location>
</feature>
<comment type="caution">
    <text evidence="3">The sequence shown here is derived from an EMBL/GenBank/DDBJ whole genome shotgun (WGS) entry which is preliminary data.</text>
</comment>
<organism evidence="3 4">
    <name type="scientific">Aphis craccivora</name>
    <name type="common">Cowpea aphid</name>
    <dbReference type="NCBI Taxonomy" id="307492"/>
    <lineage>
        <taxon>Eukaryota</taxon>
        <taxon>Metazoa</taxon>
        <taxon>Ecdysozoa</taxon>
        <taxon>Arthropoda</taxon>
        <taxon>Hexapoda</taxon>
        <taxon>Insecta</taxon>
        <taxon>Pterygota</taxon>
        <taxon>Neoptera</taxon>
        <taxon>Paraneoptera</taxon>
        <taxon>Hemiptera</taxon>
        <taxon>Sternorrhyncha</taxon>
        <taxon>Aphidomorpha</taxon>
        <taxon>Aphidoidea</taxon>
        <taxon>Aphididae</taxon>
        <taxon>Aphidini</taxon>
        <taxon>Aphis</taxon>
        <taxon>Aphis</taxon>
    </lineage>
</organism>
<keyword evidence="4" id="KW-1185">Reference proteome</keyword>
<evidence type="ECO:0000313" key="3">
    <source>
        <dbReference type="EMBL" id="KAF0759213.1"/>
    </source>
</evidence>
<feature type="transmembrane region" description="Helical" evidence="2">
    <location>
        <begin position="148"/>
        <end position="166"/>
    </location>
</feature>
<dbReference type="AlphaFoldDB" id="A0A6G0YNG3"/>
<feature type="region of interest" description="Disordered" evidence="1">
    <location>
        <begin position="775"/>
        <end position="800"/>
    </location>
</feature>
<dbReference type="PANTHER" id="PTHR16148">
    <property type="entry name" value="NF-KAPPA-B-REPRESSING FACTOR-RELATED"/>
    <property type="match status" value="1"/>
</dbReference>
<reference evidence="3 4" key="1">
    <citation type="submission" date="2019-08" db="EMBL/GenBank/DDBJ databases">
        <title>Whole genome of Aphis craccivora.</title>
        <authorList>
            <person name="Voronova N.V."/>
            <person name="Shulinski R.S."/>
            <person name="Bandarenka Y.V."/>
            <person name="Zhorov D.G."/>
            <person name="Warner D."/>
        </authorList>
    </citation>
    <scope>NUCLEOTIDE SEQUENCE [LARGE SCALE GENOMIC DNA]</scope>
    <source>
        <strain evidence="3">180601</strain>
        <tissue evidence="3">Whole Body</tissue>
    </source>
</reference>
<gene>
    <name evidence="3" type="ORF">FWK35_00014774</name>
</gene>
<feature type="region of interest" description="Disordered" evidence="1">
    <location>
        <begin position="925"/>
        <end position="1008"/>
    </location>
</feature>
<keyword evidence="2" id="KW-0472">Membrane</keyword>
<evidence type="ECO:0000313" key="4">
    <source>
        <dbReference type="Proteomes" id="UP000478052"/>
    </source>
</evidence>
<keyword evidence="2" id="KW-1133">Transmembrane helix</keyword>
<sequence length="1008" mass="106166">MCGACGSRANSEILHAPNENPQRRRRRRRVLFFFFFRCAGEERLGGVGNSQSYRVLLVRYVCVSPVAISSSTCAQCVVLQQQQQQENNNIIIYRNTSPPQFIFTSGSPSITAAQAVTASNRDILRFSRNSSWENPIMWWPRPRWKSDIFTRFVLLLLLFIITTTTTKNSVMADEGQQHCGSSNMSAVVWTTVLCTMLLILAIVAIYFIYCKRREHDWSSLWWKSNSDKNLVLQTSAPVKSHQLKNGGTDNPAFSADAYNGDCVTKKGLTRVVRVSSSSLSEGSLENELSLKEEDGRKIYMCKHNDGSTDQLVSLRLVFDKGQQQQSRPPASDLSRSLVELSRKYGLHVELETEGETVAGKPEKCDDSSEAKCAKSSLLSTVCGQAQRLWNQRQMVFKGGESSNRGVDAEKDVVDGDLESGRVDAVLAGKAAPPVQNSQCTVTTVSETAEVERPARNHGGSLRYRTLEYGASPADAEAQSTPDSGVQCCTVNPSESVRAQSVKDVTAALTVTVDSDVAAVAAVAAAASEKDKNVAAAESAKDVAADKDEAVKAEKDKVVPDKNATVPPLKTVDTADDEGSKPSQVVTVAKPVQKNGDEPKHANPPPPPPPRKYSAPVAPPTVPVTRATAAAAVACTASVARADNVTAAAPEPTSVPVVRAEPAKPSTAAPPIGEIRVDDDYYWCTTTAMAPPMSTFGKRPSVEIGAGDGGAVIGNGGAAAAVIGGGGGGDAVPAAVIGHKDDAAAVVFDKDFAVAALVADDGRDVVAGATTSIEDASLPSFSSDEEEDDEDNNCNNNASAVDDKSKFTSTVDGVGTGMVVGKDSSGGNAAKTECNGGNVSKTECNGGNVSKTEYNGGNVSKTECNGVSLNNNNNNITNNNNNKNKNNVKNICVDVDDAPPAAAEPKSPVTKLPTLRLSLSSPLQSSTAATSCCSSSASSTSSTSPSPTNSSFNNSPIVSKIPVRRQSAGSGLTAVSTPPPPLANGTPKKSIPLPLSRSGSRLAMWTSAN</sequence>
<evidence type="ECO:0000256" key="2">
    <source>
        <dbReference type="SAM" id="Phobius"/>
    </source>
</evidence>
<keyword evidence="2" id="KW-0812">Transmembrane</keyword>
<feature type="compositionally biased region" description="Acidic residues" evidence="1">
    <location>
        <begin position="782"/>
        <end position="791"/>
    </location>
</feature>
<name>A0A6G0YNG3_APHCR</name>
<protein>
    <submittedName>
        <fullName evidence="3">Mucin-5AC-like isoform X2</fullName>
    </submittedName>
</protein>
<feature type="compositionally biased region" description="Pro residues" evidence="1">
    <location>
        <begin position="601"/>
        <end position="617"/>
    </location>
</feature>